<dbReference type="EMBL" id="CP003359">
    <property type="protein sequence ID" value="AGB41244.1"/>
    <property type="molecule type" value="Genomic_DNA"/>
</dbReference>
<evidence type="ECO:0000313" key="1">
    <source>
        <dbReference type="EMBL" id="AGB41244.1"/>
    </source>
</evidence>
<evidence type="ECO:0000313" key="2">
    <source>
        <dbReference type="Proteomes" id="UP000010880"/>
    </source>
</evidence>
<accession>L0KA45</accession>
<dbReference type="RefSeq" id="WP_015326966.1">
    <property type="nucleotide sequence ID" value="NC_019978.1"/>
</dbReference>
<gene>
    <name evidence="1" type="ordered locus">Halha_1299</name>
</gene>
<dbReference type="AlphaFoldDB" id="L0KA45"/>
<sequence>MDRKNCILEPSNACNDCNDCLFCDLDPNKECDNCMECIEGDSQFRGIKIDEVHYDEQNQ</sequence>
<protein>
    <submittedName>
        <fullName evidence="1">Uncharacterized protein</fullName>
    </submittedName>
</protein>
<dbReference type="Proteomes" id="UP000010880">
    <property type="component" value="Chromosome"/>
</dbReference>
<keyword evidence="2" id="KW-1185">Reference proteome</keyword>
<proteinExistence type="predicted"/>
<dbReference type="KEGG" id="hhl:Halha_1299"/>
<dbReference type="HOGENOM" id="CLU_2954129_0_0_9"/>
<name>L0KA45_HALHC</name>
<organism evidence="1 2">
    <name type="scientific">Halobacteroides halobius (strain ATCC 35273 / DSM 5150 / MD-1)</name>
    <dbReference type="NCBI Taxonomy" id="748449"/>
    <lineage>
        <taxon>Bacteria</taxon>
        <taxon>Bacillati</taxon>
        <taxon>Bacillota</taxon>
        <taxon>Clostridia</taxon>
        <taxon>Halanaerobiales</taxon>
        <taxon>Halobacteroidaceae</taxon>
        <taxon>Halobacteroides</taxon>
    </lineage>
</organism>
<reference evidence="2" key="1">
    <citation type="submission" date="2012-02" db="EMBL/GenBank/DDBJ databases">
        <title>The complete genome of Halobacteroides halobius DSM 5150.</title>
        <authorList>
            <person name="Lucas S."/>
            <person name="Copeland A."/>
            <person name="Lapidus A."/>
            <person name="Glavina del Rio T."/>
            <person name="Dalin E."/>
            <person name="Tice H."/>
            <person name="Bruce D."/>
            <person name="Goodwin L."/>
            <person name="Pitluck S."/>
            <person name="Peters L."/>
            <person name="Mikhailova N."/>
            <person name="Gu W."/>
            <person name="Kyrpides N."/>
            <person name="Mavromatis K."/>
            <person name="Ivanova N."/>
            <person name="Brettin T."/>
            <person name="Detter J.C."/>
            <person name="Han C."/>
            <person name="Larimer F."/>
            <person name="Land M."/>
            <person name="Hauser L."/>
            <person name="Markowitz V."/>
            <person name="Cheng J.-F."/>
            <person name="Hugenholtz P."/>
            <person name="Woyke T."/>
            <person name="Wu D."/>
            <person name="Tindall B."/>
            <person name="Pomrenke H."/>
            <person name="Brambilla E."/>
            <person name="Klenk H.-P."/>
            <person name="Eisen J.A."/>
        </authorList>
    </citation>
    <scope>NUCLEOTIDE SEQUENCE [LARGE SCALE GENOMIC DNA]</scope>
    <source>
        <strain evidence="2">ATCC 35273 / DSM 5150 / MD-1</strain>
    </source>
</reference>